<comment type="similarity">
    <text evidence="1">Belongs to the thioredoxin family.</text>
</comment>
<keyword evidence="3" id="KW-0676">Redox-active center</keyword>
<reference evidence="5 6" key="1">
    <citation type="submission" date="2020-08" db="EMBL/GenBank/DDBJ databases">
        <title>Genomic Encyclopedia of Type Strains, Phase IV (KMG-IV): sequencing the most valuable type-strain genomes for metagenomic binning, comparative biology and taxonomic classification.</title>
        <authorList>
            <person name="Goeker M."/>
        </authorList>
    </citation>
    <scope>NUCLEOTIDE SEQUENCE [LARGE SCALE GENOMIC DNA]</scope>
    <source>
        <strain evidence="5 6">DSM 105481</strain>
    </source>
</reference>
<accession>A0ABR6CK65</accession>
<dbReference type="CDD" id="cd02947">
    <property type="entry name" value="TRX_family"/>
    <property type="match status" value="1"/>
</dbReference>
<dbReference type="Pfam" id="PF00085">
    <property type="entry name" value="Thioredoxin"/>
    <property type="match status" value="1"/>
</dbReference>
<dbReference type="EMBL" id="JACJHX010000001">
    <property type="protein sequence ID" value="MBA9025383.1"/>
    <property type="molecule type" value="Genomic_DNA"/>
</dbReference>
<dbReference type="PANTHER" id="PTHR45663:SF11">
    <property type="entry name" value="GEO12009P1"/>
    <property type="match status" value="1"/>
</dbReference>
<evidence type="ECO:0000256" key="3">
    <source>
        <dbReference type="ARBA" id="ARBA00023284"/>
    </source>
</evidence>
<dbReference type="Gene3D" id="3.40.30.10">
    <property type="entry name" value="Glutaredoxin"/>
    <property type="match status" value="1"/>
</dbReference>
<dbReference type="InterPro" id="IPR013766">
    <property type="entry name" value="Thioredoxin_domain"/>
</dbReference>
<keyword evidence="6" id="KW-1185">Reference proteome</keyword>
<keyword evidence="2" id="KW-1015">Disulfide bond</keyword>
<dbReference type="SUPFAM" id="SSF52833">
    <property type="entry name" value="Thioredoxin-like"/>
    <property type="match status" value="1"/>
</dbReference>
<gene>
    <name evidence="5" type="ORF">HNP81_000665</name>
</gene>
<protein>
    <submittedName>
        <fullName evidence="5">Thiol-disulfide isomerase/thioredoxin</fullName>
    </submittedName>
</protein>
<evidence type="ECO:0000313" key="6">
    <source>
        <dbReference type="Proteomes" id="UP000626697"/>
    </source>
</evidence>
<organism evidence="5 6">
    <name type="scientific">Peribacillus huizhouensis</name>
    <dbReference type="NCBI Taxonomy" id="1501239"/>
    <lineage>
        <taxon>Bacteria</taxon>
        <taxon>Bacillati</taxon>
        <taxon>Bacillota</taxon>
        <taxon>Bacilli</taxon>
        <taxon>Bacillales</taxon>
        <taxon>Bacillaceae</taxon>
        <taxon>Peribacillus</taxon>
    </lineage>
</organism>
<feature type="domain" description="Thioredoxin" evidence="4">
    <location>
        <begin position="63"/>
        <end position="152"/>
    </location>
</feature>
<dbReference type="RefSeq" id="WP_182501524.1">
    <property type="nucleotide sequence ID" value="NZ_JACJHX010000001.1"/>
</dbReference>
<comment type="caution">
    <text evidence="5">The sequence shown here is derived from an EMBL/GenBank/DDBJ whole genome shotgun (WGS) entry which is preliminary data.</text>
</comment>
<evidence type="ECO:0000256" key="1">
    <source>
        <dbReference type="ARBA" id="ARBA00008987"/>
    </source>
</evidence>
<dbReference type="Proteomes" id="UP000626697">
    <property type="component" value="Unassembled WGS sequence"/>
</dbReference>
<evidence type="ECO:0000259" key="4">
    <source>
        <dbReference type="Pfam" id="PF00085"/>
    </source>
</evidence>
<sequence length="158" mass="18038">MKKIIIFLVVILALFATLGIVTTMQKDEKLKATDNPYGTDKLEPATIDQLDDPNYQNIILPAQLNKKLEAKEDVAVYYFSPLCEHCQRTTPIVAPIAEEMGIDLVQYNLLEFEQGWNDYNIKATPTIVYYKNGVEQARIMGENDEATFKQWFENNGVN</sequence>
<dbReference type="PANTHER" id="PTHR45663">
    <property type="entry name" value="GEO12009P1"/>
    <property type="match status" value="1"/>
</dbReference>
<evidence type="ECO:0000256" key="2">
    <source>
        <dbReference type="ARBA" id="ARBA00023157"/>
    </source>
</evidence>
<name>A0ABR6CK65_9BACI</name>
<evidence type="ECO:0000313" key="5">
    <source>
        <dbReference type="EMBL" id="MBA9025383.1"/>
    </source>
</evidence>
<keyword evidence="5" id="KW-0413">Isomerase</keyword>
<dbReference type="InterPro" id="IPR036249">
    <property type="entry name" value="Thioredoxin-like_sf"/>
</dbReference>
<proteinExistence type="inferred from homology"/>
<dbReference type="GO" id="GO:0016853">
    <property type="term" value="F:isomerase activity"/>
    <property type="evidence" value="ECO:0007669"/>
    <property type="project" value="UniProtKB-KW"/>
</dbReference>